<keyword evidence="3" id="KW-0479">Metal-binding</keyword>
<proteinExistence type="predicted"/>
<evidence type="ECO:0000256" key="4">
    <source>
        <dbReference type="ARBA" id="ARBA00022982"/>
    </source>
</evidence>
<evidence type="ECO:0000256" key="1">
    <source>
        <dbReference type="ARBA" id="ARBA00022448"/>
    </source>
</evidence>
<evidence type="ECO:0000256" key="2">
    <source>
        <dbReference type="ARBA" id="ARBA00022617"/>
    </source>
</evidence>
<dbReference type="InterPro" id="IPR036909">
    <property type="entry name" value="Cyt_c-like_dom_sf"/>
</dbReference>
<evidence type="ECO:0000259" key="6">
    <source>
        <dbReference type="PROSITE" id="PS51007"/>
    </source>
</evidence>
<dbReference type="SUPFAM" id="SSF46626">
    <property type="entry name" value="Cytochrome c"/>
    <property type="match status" value="2"/>
</dbReference>
<dbReference type="AlphaFoldDB" id="A0A1J5SFR2"/>
<dbReference type="EMBL" id="MLJW01000111">
    <property type="protein sequence ID" value="OIQ99045.1"/>
    <property type="molecule type" value="Genomic_DNA"/>
</dbReference>
<keyword evidence="1" id="KW-0813">Transport</keyword>
<comment type="caution">
    <text evidence="7">The sequence shown here is derived from an EMBL/GenBank/DDBJ whole genome shotgun (WGS) entry which is preliminary data.</text>
</comment>
<evidence type="ECO:0000256" key="5">
    <source>
        <dbReference type="ARBA" id="ARBA00023004"/>
    </source>
</evidence>
<feature type="domain" description="Cytochrome c" evidence="6">
    <location>
        <begin position="126"/>
        <end position="206"/>
    </location>
</feature>
<dbReference type="Pfam" id="PF13442">
    <property type="entry name" value="Cytochrome_CBB3"/>
    <property type="match status" value="2"/>
</dbReference>
<gene>
    <name evidence="7" type="ORF">GALL_189590</name>
</gene>
<dbReference type="PANTHER" id="PTHR40942:SF4">
    <property type="entry name" value="CYTOCHROME C5"/>
    <property type="match status" value="1"/>
</dbReference>
<dbReference type="PANTHER" id="PTHR40942">
    <property type="match status" value="1"/>
</dbReference>
<dbReference type="GO" id="GO:0009055">
    <property type="term" value="F:electron transfer activity"/>
    <property type="evidence" value="ECO:0007669"/>
    <property type="project" value="InterPro"/>
</dbReference>
<dbReference type="GO" id="GO:0005506">
    <property type="term" value="F:iron ion binding"/>
    <property type="evidence" value="ECO:0007669"/>
    <property type="project" value="InterPro"/>
</dbReference>
<dbReference type="PROSITE" id="PS51007">
    <property type="entry name" value="CYTC"/>
    <property type="match status" value="2"/>
</dbReference>
<accession>A0A1J5SFR2</accession>
<protein>
    <submittedName>
        <fullName evidence="7">Cytochrome c-555</fullName>
    </submittedName>
</protein>
<evidence type="ECO:0000256" key="3">
    <source>
        <dbReference type="ARBA" id="ARBA00022723"/>
    </source>
</evidence>
<keyword evidence="2" id="KW-0349">Heme</keyword>
<dbReference type="PRINTS" id="PR00607">
    <property type="entry name" value="CYTCHROMECIE"/>
</dbReference>
<sequence length="211" mass="21888">MSSINASKHLITVAVGLVVAMTATSGAAQARGGQRSGKEVVAAVCSACHEKGVNGAPRIGDKKAWSQREAKGLGGLTHSALNGIRKMPAHGGNPNVSDYEIERAITYMVNQSGGHWAEPTDKASKIVPRSGESIVKAQCVNCHKEGLNGAPKIGDRAAWIPRGAHGMDALVSSAIHGHGGMPARGGMADLTDAEMRSAVIYMFNQGITVVK</sequence>
<dbReference type="Gene3D" id="1.10.760.10">
    <property type="entry name" value="Cytochrome c-like domain"/>
    <property type="match status" value="2"/>
</dbReference>
<dbReference type="GO" id="GO:0020037">
    <property type="term" value="F:heme binding"/>
    <property type="evidence" value="ECO:0007669"/>
    <property type="project" value="InterPro"/>
</dbReference>
<name>A0A1J5SFR2_9ZZZZ</name>
<dbReference type="InterPro" id="IPR002323">
    <property type="entry name" value="Cyt_CIE"/>
</dbReference>
<evidence type="ECO:0000313" key="7">
    <source>
        <dbReference type="EMBL" id="OIQ99045.1"/>
    </source>
</evidence>
<keyword evidence="5" id="KW-0408">Iron</keyword>
<feature type="domain" description="Cytochrome c" evidence="6">
    <location>
        <begin position="32"/>
        <end position="112"/>
    </location>
</feature>
<dbReference type="InterPro" id="IPR009056">
    <property type="entry name" value="Cyt_c-like_dom"/>
</dbReference>
<organism evidence="7">
    <name type="scientific">mine drainage metagenome</name>
    <dbReference type="NCBI Taxonomy" id="410659"/>
    <lineage>
        <taxon>unclassified sequences</taxon>
        <taxon>metagenomes</taxon>
        <taxon>ecological metagenomes</taxon>
    </lineage>
</organism>
<reference evidence="7" key="1">
    <citation type="submission" date="2016-10" db="EMBL/GenBank/DDBJ databases">
        <title>Sequence of Gallionella enrichment culture.</title>
        <authorList>
            <person name="Poehlein A."/>
            <person name="Muehling M."/>
            <person name="Daniel R."/>
        </authorList>
    </citation>
    <scope>NUCLEOTIDE SEQUENCE</scope>
</reference>
<keyword evidence="4" id="KW-0249">Electron transport</keyword>